<dbReference type="EMBL" id="ASSP01000018">
    <property type="protein sequence ID" value="EOS11395.1"/>
    <property type="molecule type" value="Genomic_DNA"/>
</dbReference>
<comment type="caution">
    <text evidence="2">The sequence shown here is derived from an EMBL/GenBank/DDBJ whole genome shotgun (WGS) entry which is preliminary data.</text>
</comment>
<dbReference type="AlphaFoldDB" id="R9IDD1"/>
<accession>R9IDD1</accession>
<keyword evidence="1" id="KW-1133">Transmembrane helix</keyword>
<dbReference type="Proteomes" id="UP000014200">
    <property type="component" value="Unassembled WGS sequence"/>
</dbReference>
<reference evidence="2 3" key="1">
    <citation type="submission" date="2013-04" db="EMBL/GenBank/DDBJ databases">
        <title>The Genome Sequence of Bacteroides massiliensis dnLKV3.</title>
        <authorList>
            <consortium name="The Broad Institute Genomics Platform"/>
            <consortium name="The Broad Institute Genome Sequencing Center for Infectious Disease"/>
            <person name="Earl A."/>
            <person name="Xavier R."/>
            <person name="Kuhn K."/>
            <person name="Stappenbeck T."/>
            <person name="Walker B."/>
            <person name="Young S."/>
            <person name="Zeng Q."/>
            <person name="Gargeya S."/>
            <person name="Fitzgerald M."/>
            <person name="Haas B."/>
            <person name="Abouelleil A."/>
            <person name="Allen A.W."/>
            <person name="Alvarado L."/>
            <person name="Arachchi H.M."/>
            <person name="Berlin A.M."/>
            <person name="Chapman S.B."/>
            <person name="Gainer-Dewar J."/>
            <person name="Goldberg J."/>
            <person name="Griggs A."/>
            <person name="Gujja S."/>
            <person name="Hansen M."/>
            <person name="Howarth C."/>
            <person name="Imamovic A."/>
            <person name="Ireland A."/>
            <person name="Larimer J."/>
            <person name="McCowan C."/>
            <person name="Murphy C."/>
            <person name="Pearson M."/>
            <person name="Poon T.W."/>
            <person name="Priest M."/>
            <person name="Roberts A."/>
            <person name="Saif S."/>
            <person name="Shea T."/>
            <person name="Sisk P."/>
            <person name="Sykes S."/>
            <person name="Wortman J."/>
            <person name="Nusbaum C."/>
            <person name="Birren B."/>
        </authorList>
    </citation>
    <scope>NUCLEOTIDE SEQUENCE [LARGE SCALE GENOMIC DNA]</scope>
    <source>
        <strain evidence="3">dnLKV3</strain>
    </source>
</reference>
<evidence type="ECO:0000256" key="1">
    <source>
        <dbReference type="SAM" id="Phobius"/>
    </source>
</evidence>
<evidence type="ECO:0000313" key="2">
    <source>
        <dbReference type="EMBL" id="EOS11395.1"/>
    </source>
</evidence>
<name>R9IDD1_9BACT</name>
<dbReference type="PATRIC" id="fig|1235788.3.peg.3197"/>
<dbReference type="HOGENOM" id="CLU_2535629_0_0_10"/>
<gene>
    <name evidence="2" type="ORF">C802_03109</name>
</gene>
<sequence length="83" mass="9421">MTNSAIHPVPSDFRLLPTPDRSWEKYHAPLIPGACFNFTFFIEFSSILTIFVSYIVRNHGTSEPEETVGCISPMKKHGFKSDM</sequence>
<keyword evidence="1" id="KW-0472">Membrane</keyword>
<organism evidence="2 3">
    <name type="scientific">Phocaeicola sartorii</name>
    <dbReference type="NCBI Taxonomy" id="671267"/>
    <lineage>
        <taxon>Bacteria</taxon>
        <taxon>Pseudomonadati</taxon>
        <taxon>Bacteroidota</taxon>
        <taxon>Bacteroidia</taxon>
        <taxon>Bacteroidales</taxon>
        <taxon>Bacteroidaceae</taxon>
        <taxon>Phocaeicola</taxon>
    </lineage>
</organism>
<keyword evidence="3" id="KW-1185">Reference proteome</keyword>
<protein>
    <submittedName>
        <fullName evidence="2">Uncharacterized protein</fullName>
    </submittedName>
</protein>
<feature type="transmembrane region" description="Helical" evidence="1">
    <location>
        <begin position="30"/>
        <end position="56"/>
    </location>
</feature>
<proteinExistence type="predicted"/>
<keyword evidence="1" id="KW-0812">Transmembrane</keyword>
<evidence type="ECO:0000313" key="3">
    <source>
        <dbReference type="Proteomes" id="UP000014200"/>
    </source>
</evidence>